<feature type="domain" description="EGF-like" evidence="5">
    <location>
        <begin position="91"/>
        <end position="127"/>
    </location>
</feature>
<feature type="disulfide bond" evidence="4">
    <location>
        <begin position="117"/>
        <end position="126"/>
    </location>
</feature>
<sequence>MCVSILVKRLQWVEAINMIKRIHNLHFSCYTMYYSHSAHMFCRWYILTTFNHQHNKTACDLHGRYSRGYFFGVIDICDCNHGYWDNCCSQELNACASFPCQHRGTCTPHDKGYTCTCTPKSYGRNCENFFNVCDGYPCKNAATCTPTEDGFICTCYPGSYGQICENGKTNI</sequence>
<dbReference type="InterPro" id="IPR051022">
    <property type="entry name" value="Notch_Cell-Fate_Det"/>
</dbReference>
<dbReference type="Gene3D" id="2.10.25.10">
    <property type="entry name" value="Laminin"/>
    <property type="match status" value="2"/>
</dbReference>
<dbReference type="CDD" id="cd00054">
    <property type="entry name" value="EGF_CA"/>
    <property type="match status" value="2"/>
</dbReference>
<dbReference type="PROSITE" id="PS00022">
    <property type="entry name" value="EGF_1"/>
    <property type="match status" value="2"/>
</dbReference>
<dbReference type="InterPro" id="IPR001881">
    <property type="entry name" value="EGF-like_Ca-bd_dom"/>
</dbReference>
<feature type="domain" description="EGF-like" evidence="5">
    <location>
        <begin position="129"/>
        <end position="165"/>
    </location>
</feature>
<dbReference type="SUPFAM" id="SSF57196">
    <property type="entry name" value="EGF/Laminin"/>
    <property type="match status" value="2"/>
</dbReference>
<keyword evidence="2" id="KW-0677">Repeat</keyword>
<dbReference type="OrthoDB" id="6148807at2759"/>
<organism evidence="6 7">
    <name type="scientific">Mytilus coruscus</name>
    <name type="common">Sea mussel</name>
    <dbReference type="NCBI Taxonomy" id="42192"/>
    <lineage>
        <taxon>Eukaryota</taxon>
        <taxon>Metazoa</taxon>
        <taxon>Spiralia</taxon>
        <taxon>Lophotrochozoa</taxon>
        <taxon>Mollusca</taxon>
        <taxon>Bivalvia</taxon>
        <taxon>Autobranchia</taxon>
        <taxon>Pteriomorphia</taxon>
        <taxon>Mytilida</taxon>
        <taxon>Mytiloidea</taxon>
        <taxon>Mytilidae</taxon>
        <taxon>Mytilinae</taxon>
        <taxon>Mytilus</taxon>
    </lineage>
</organism>
<reference evidence="6 7" key="1">
    <citation type="submission" date="2020-06" db="EMBL/GenBank/DDBJ databases">
        <authorList>
            <person name="Li R."/>
            <person name="Bekaert M."/>
        </authorList>
    </citation>
    <scope>NUCLEOTIDE SEQUENCE [LARGE SCALE GENOMIC DNA]</scope>
    <source>
        <strain evidence="7">wild</strain>
    </source>
</reference>
<evidence type="ECO:0000256" key="4">
    <source>
        <dbReference type="PROSITE-ProRule" id="PRU00076"/>
    </source>
</evidence>
<dbReference type="EMBL" id="CACVKT020006442">
    <property type="protein sequence ID" value="CAC5401529.1"/>
    <property type="molecule type" value="Genomic_DNA"/>
</dbReference>
<dbReference type="PROSITE" id="PS50026">
    <property type="entry name" value="EGF_3"/>
    <property type="match status" value="2"/>
</dbReference>
<evidence type="ECO:0000259" key="5">
    <source>
        <dbReference type="PROSITE" id="PS50026"/>
    </source>
</evidence>
<evidence type="ECO:0000256" key="3">
    <source>
        <dbReference type="ARBA" id="ARBA00023157"/>
    </source>
</evidence>
<evidence type="ECO:0000313" key="7">
    <source>
        <dbReference type="Proteomes" id="UP000507470"/>
    </source>
</evidence>
<feature type="disulfide bond" evidence="4">
    <location>
        <begin position="155"/>
        <end position="164"/>
    </location>
</feature>
<gene>
    <name evidence="6" type="ORF">MCOR_35604</name>
</gene>
<proteinExistence type="predicted"/>
<protein>
    <submittedName>
        <fullName evidence="6">DLL</fullName>
    </submittedName>
</protein>
<keyword evidence="1 4" id="KW-0245">EGF-like domain</keyword>
<keyword evidence="3 4" id="KW-1015">Disulfide bond</keyword>
<evidence type="ECO:0000313" key="6">
    <source>
        <dbReference type="EMBL" id="CAC5401529.1"/>
    </source>
</evidence>
<dbReference type="Proteomes" id="UP000507470">
    <property type="component" value="Unassembled WGS sequence"/>
</dbReference>
<dbReference type="SMART" id="SM00179">
    <property type="entry name" value="EGF_CA"/>
    <property type="match status" value="2"/>
</dbReference>
<dbReference type="PANTHER" id="PTHR24049">
    <property type="entry name" value="CRUMBS FAMILY MEMBER"/>
    <property type="match status" value="1"/>
</dbReference>
<evidence type="ECO:0000256" key="1">
    <source>
        <dbReference type="ARBA" id="ARBA00022536"/>
    </source>
</evidence>
<accession>A0A6J8D103</accession>
<dbReference type="InterPro" id="IPR000742">
    <property type="entry name" value="EGF"/>
</dbReference>
<dbReference type="AlphaFoldDB" id="A0A6J8D103"/>
<comment type="caution">
    <text evidence="4">Lacks conserved residue(s) required for the propagation of feature annotation.</text>
</comment>
<dbReference type="GO" id="GO:0005509">
    <property type="term" value="F:calcium ion binding"/>
    <property type="evidence" value="ECO:0007669"/>
    <property type="project" value="InterPro"/>
</dbReference>
<name>A0A6J8D103_MYTCO</name>
<dbReference type="Pfam" id="PF00008">
    <property type="entry name" value="EGF"/>
    <property type="match status" value="2"/>
</dbReference>
<keyword evidence="7" id="KW-1185">Reference proteome</keyword>
<dbReference type="SMART" id="SM00181">
    <property type="entry name" value="EGF"/>
    <property type="match status" value="2"/>
</dbReference>
<evidence type="ECO:0000256" key="2">
    <source>
        <dbReference type="ARBA" id="ARBA00022737"/>
    </source>
</evidence>